<accession>A0ABT3TFP8</accession>
<dbReference type="PANTHER" id="PTHR12558">
    <property type="entry name" value="CELL DIVISION CYCLE 16,23,27"/>
    <property type="match status" value="1"/>
</dbReference>
<evidence type="ECO:0000313" key="5">
    <source>
        <dbReference type="Proteomes" id="UP001143362"/>
    </source>
</evidence>
<dbReference type="EMBL" id="SHNN01000002">
    <property type="protein sequence ID" value="MCX2981030.1"/>
    <property type="molecule type" value="Genomic_DNA"/>
</dbReference>
<name>A0ABT3TFP8_9GAMM</name>
<reference evidence="4" key="1">
    <citation type="submission" date="2019-02" db="EMBL/GenBank/DDBJ databases">
        <authorList>
            <person name="Li S.-H."/>
        </authorList>
    </citation>
    <scope>NUCLEOTIDE SEQUENCE</scope>
    <source>
        <strain evidence="4">IMCC14734</strain>
    </source>
</reference>
<comment type="caution">
    <text evidence="4">The sequence shown here is derived from an EMBL/GenBank/DDBJ whole genome shotgun (WGS) entry which is preliminary data.</text>
</comment>
<dbReference type="Pfam" id="PF13432">
    <property type="entry name" value="TPR_16"/>
    <property type="match status" value="3"/>
</dbReference>
<protein>
    <submittedName>
        <fullName evidence="4">PEP-CTERM system TPR-repeat protein PrsT</fullName>
    </submittedName>
</protein>
<evidence type="ECO:0000259" key="3">
    <source>
        <dbReference type="Pfam" id="PF09976"/>
    </source>
</evidence>
<dbReference type="InterPro" id="IPR014266">
    <property type="entry name" value="PEP-CTERM_TPR_PrsT"/>
</dbReference>
<keyword evidence="2" id="KW-0732">Signal</keyword>
<keyword evidence="1" id="KW-0802">TPR repeat</keyword>
<dbReference type="InterPro" id="IPR011990">
    <property type="entry name" value="TPR-like_helical_dom_sf"/>
</dbReference>
<feature type="chain" id="PRO_5047136887" evidence="2">
    <location>
        <begin position="37"/>
        <end position="947"/>
    </location>
</feature>
<dbReference type="PROSITE" id="PS50005">
    <property type="entry name" value="TPR"/>
    <property type="match status" value="2"/>
</dbReference>
<feature type="signal peptide" evidence="2">
    <location>
        <begin position="1"/>
        <end position="36"/>
    </location>
</feature>
<sequence length="947" mass="105554">MLDPVPQMLIKLQQKLAYLATLCCLATALAASPALANTQGSIDYGDYEQALVSFNERDYSATIIHLKNMLQQQPAHLPSRVLMAEVYLEQRQPLLAESELNYARRAGADLDRLSPLLARGYNMMRRFEDTLEITRPSRRPAQLESELAVIRGQAYIGLDRLTDAGLSIEYALQKNPTSINALQARLQLAMLRRQFPAASGYADELLALDSSLDAVWVTRAKLHSIRDDNEQALLAVTKAIVLAPDNDAARLARASFYIDIGRYADAEADVDHILEKYPLEPRSKYLKAIIVSARGDTAASSEAMDEIAKTLQALDSGVMDANPDYYFLAAVTNNQLGNQDLARDYVNRYGQIVSDDVRALRLLAIIELQSGAPLAARNAALKANRLSPNNTEVLALLGSAYLGLGEFQQAYRAFERVETMFPGSINNLVNLARVKLAQKNYLSAIDYLLKAETLAPDSIEIQLLLIEGYQQSRQIDSAITKAAALLERNPESSLFMQVYAESLGLAGRIEEAVELFEASLRQSPSNRVTTVFLSRIDLGLGRHDEAINRLLQFREKYGDSQPLLIEIADTYTFTKQPEEAIYWLTKALDNNASSELALEKLVKLQDAGDNRDEAIRLCVAFLRRVTDSTNIHQLLAGLYLKDQLNEEALKHYSSAVKYSKYPPEALLTKAKAQLSFNDVPGAQYSLNRAIALDAEYLPARVELSRIAITLGETKTARQLIREIEAIAPDKPAAAILSGDLYNRLRDFADAEAAYRRALEFGDTVPAIMGLYSVYSRTGRYALIIPELEAWLRKYPSDVRVSLATAAAYRALGNYEQAERYYLQLIEKHPESVVILNNAANLFRDKGDYDNASIYAARARDLAPNNATVIDTLAWIEVKKDNLEEALQLLRRAMILDNDSPEIKYHLAVTLDLLGRRNEALTFLRESVTSPVSFPAKSDAEKLLSEWR</sequence>
<dbReference type="Gene3D" id="1.25.40.10">
    <property type="entry name" value="Tetratricopeptide repeat domain"/>
    <property type="match status" value="5"/>
</dbReference>
<keyword evidence="5" id="KW-1185">Reference proteome</keyword>
<evidence type="ECO:0000256" key="2">
    <source>
        <dbReference type="SAM" id="SignalP"/>
    </source>
</evidence>
<dbReference type="NCBIfam" id="TIGR02917">
    <property type="entry name" value="PEP_TPR_lipo"/>
    <property type="match status" value="1"/>
</dbReference>
<evidence type="ECO:0000313" key="4">
    <source>
        <dbReference type="EMBL" id="MCX2981030.1"/>
    </source>
</evidence>
<gene>
    <name evidence="4" type="primary">prsT</name>
    <name evidence="4" type="ORF">EYC98_09160</name>
</gene>
<dbReference type="Pfam" id="PF09976">
    <property type="entry name" value="TPR_21"/>
    <property type="match status" value="1"/>
</dbReference>
<feature type="repeat" description="TPR" evidence="1">
    <location>
        <begin position="798"/>
        <end position="831"/>
    </location>
</feature>
<evidence type="ECO:0000256" key="1">
    <source>
        <dbReference type="PROSITE-ProRule" id="PRU00339"/>
    </source>
</evidence>
<organism evidence="4 5">
    <name type="scientific">Candidatus Litorirhabdus singularis</name>
    <dbReference type="NCBI Taxonomy" id="2518993"/>
    <lineage>
        <taxon>Bacteria</taxon>
        <taxon>Pseudomonadati</taxon>
        <taxon>Pseudomonadota</taxon>
        <taxon>Gammaproteobacteria</taxon>
        <taxon>Cellvibrionales</taxon>
        <taxon>Halieaceae</taxon>
        <taxon>Candidatus Litorirhabdus</taxon>
    </lineage>
</organism>
<dbReference type="InterPro" id="IPR019734">
    <property type="entry name" value="TPR_rpt"/>
</dbReference>
<dbReference type="InterPro" id="IPR018704">
    <property type="entry name" value="SecYEG/CpoB_TPR"/>
</dbReference>
<dbReference type="Pfam" id="PF14559">
    <property type="entry name" value="TPR_19"/>
    <property type="match status" value="2"/>
</dbReference>
<dbReference type="Proteomes" id="UP001143362">
    <property type="component" value="Unassembled WGS sequence"/>
</dbReference>
<dbReference type="RefSeq" id="WP_279245046.1">
    <property type="nucleotide sequence ID" value="NZ_SHNN01000002.1"/>
</dbReference>
<dbReference type="PANTHER" id="PTHR12558:SF13">
    <property type="entry name" value="CELL DIVISION CYCLE PROTEIN 27 HOMOLOG"/>
    <property type="match status" value="1"/>
</dbReference>
<dbReference type="SMART" id="SM00028">
    <property type="entry name" value="TPR"/>
    <property type="match status" value="16"/>
</dbReference>
<proteinExistence type="predicted"/>
<feature type="domain" description="Ancillary SecYEG translocon subunit/Cell division coordinator CpoB TPR" evidence="3">
    <location>
        <begin position="647"/>
        <end position="761"/>
    </location>
</feature>
<feature type="repeat" description="TPR" evidence="1">
    <location>
        <begin position="391"/>
        <end position="424"/>
    </location>
</feature>
<dbReference type="SUPFAM" id="SSF48452">
    <property type="entry name" value="TPR-like"/>
    <property type="match status" value="5"/>
</dbReference>